<evidence type="ECO:0000256" key="12">
    <source>
        <dbReference type="ARBA" id="ARBA00023033"/>
    </source>
</evidence>
<keyword evidence="8" id="KW-0256">Endoplasmic reticulum</keyword>
<sequence length="510" mass="57906">MWGAALLAGALALLAWCVAFLRRRASHWRARGLPHLRPRLLFGNALAYALSRQSCAQLLEDAYRRLAGHALGGFHLLWRPALLVRDPALAGRLLVHDFESFRDRGYRPFDPMLQDLFFLRGDHRWRTLRESLEPGFGPKGARYLFFLLDEMALRLVKVLETPAERCLELEVFEQMQRFVIDTVGTCAFGVEFETMLNYDSFVLKETQRMISGSFLKKIKKTLLLAVPETARAMGMRFVRPEDAAVFRWLTAEIVAHRRRNNVRRGDLIQLLMALAAKEADAGQKDGFGGEMLSAQVMLLLMLGRQKVAAALAFCLHLLAAHPEEQTRARVQVDAALRRHHQQLSLQALQDMPYLDMVLSETLRLHPPMSNVTRGCTAAYTFRGASRLGDGCLRLQPGEAPVMVPVCALHRDPAYFPQPDRFLPDRFAPDNASQHTPYTYMPFGAGKRSCLGEHLSLVLMKTTLARLLSRYELFPSPRTEYPSPVDPRQLLLSPRDGLWIKISNRHWLPCD</sequence>
<dbReference type="GO" id="GO:0016705">
    <property type="term" value="F:oxidoreductase activity, acting on paired donors, with incorporation or reduction of molecular oxygen"/>
    <property type="evidence" value="ECO:0007669"/>
    <property type="project" value="InterPro"/>
</dbReference>
<keyword evidence="12 15" id="KW-0503">Monooxygenase</keyword>
<comment type="similarity">
    <text evidence="5 15">Belongs to the cytochrome P450 family.</text>
</comment>
<evidence type="ECO:0000256" key="15">
    <source>
        <dbReference type="RuleBase" id="RU000461"/>
    </source>
</evidence>
<comment type="subcellular location">
    <subcellularLocation>
        <location evidence="4">Endoplasmic reticulum membrane</location>
        <topology evidence="4">Peripheral membrane protein</topology>
    </subcellularLocation>
    <subcellularLocation>
        <location evidence="3">Microsome membrane</location>
        <topology evidence="3">Peripheral membrane protein</topology>
    </subcellularLocation>
</comment>
<dbReference type="GO" id="GO:0005506">
    <property type="term" value="F:iron ion binding"/>
    <property type="evidence" value="ECO:0007669"/>
    <property type="project" value="InterPro"/>
</dbReference>
<reference evidence="16" key="2">
    <citation type="journal article" date="2020" name="Int. J. Biol. Macromol.">
        <title>Transcriptome analysis of antennal cytochrome P450s and their transcriptional responses to plant and locust volatiles in Locusta migratoria.</title>
        <authorList>
            <person name="Wu H."/>
            <person name="Liu Y."/>
            <person name="Shi X."/>
            <person name="Zhang X."/>
            <person name="Ye C."/>
            <person name="Zhu K.Y."/>
            <person name="Zhu F."/>
            <person name="Zhang J."/>
            <person name="Ma E."/>
        </authorList>
    </citation>
    <scope>NUCLEOTIDE SEQUENCE</scope>
    <source>
        <strain evidence="16">Locust strain-J12</strain>
    </source>
</reference>
<dbReference type="AlphaFoldDB" id="A0A6F8GZI3"/>
<name>A0A6F8GZI3_LOCMI</name>
<keyword evidence="11 14" id="KW-0408">Iron</keyword>
<evidence type="ECO:0000256" key="3">
    <source>
        <dbReference type="ARBA" id="ARBA00004174"/>
    </source>
</evidence>
<dbReference type="PANTHER" id="PTHR24292">
    <property type="entry name" value="CYTOCHROME P450"/>
    <property type="match status" value="1"/>
</dbReference>
<dbReference type="Pfam" id="PF00067">
    <property type="entry name" value="p450"/>
    <property type="match status" value="1"/>
</dbReference>
<evidence type="ECO:0000256" key="1">
    <source>
        <dbReference type="ARBA" id="ARBA00001971"/>
    </source>
</evidence>
<dbReference type="InterPro" id="IPR001128">
    <property type="entry name" value="Cyt_P450"/>
</dbReference>
<keyword evidence="9" id="KW-0492">Microsome</keyword>
<feature type="binding site" description="axial binding residue" evidence="14">
    <location>
        <position position="449"/>
    </location>
    <ligand>
        <name>heme</name>
        <dbReference type="ChEBI" id="CHEBI:30413"/>
    </ligand>
    <ligandPart>
        <name>Fe</name>
        <dbReference type="ChEBI" id="CHEBI:18248"/>
    </ligandPart>
</feature>
<evidence type="ECO:0000256" key="9">
    <source>
        <dbReference type="ARBA" id="ARBA00022848"/>
    </source>
</evidence>
<dbReference type="SUPFAM" id="SSF48264">
    <property type="entry name" value="Cytochrome P450"/>
    <property type="match status" value="1"/>
</dbReference>
<dbReference type="InterPro" id="IPR002403">
    <property type="entry name" value="Cyt_P450_E_grp-IV"/>
</dbReference>
<dbReference type="GO" id="GO:0020037">
    <property type="term" value="F:heme binding"/>
    <property type="evidence" value="ECO:0007669"/>
    <property type="project" value="InterPro"/>
</dbReference>
<dbReference type="PRINTS" id="PR00465">
    <property type="entry name" value="EP450IV"/>
</dbReference>
<evidence type="ECO:0000256" key="14">
    <source>
        <dbReference type="PIRSR" id="PIRSR602403-1"/>
    </source>
</evidence>
<evidence type="ECO:0000256" key="6">
    <source>
        <dbReference type="ARBA" id="ARBA00022617"/>
    </source>
</evidence>
<comment type="function">
    <text evidence="2">May be involved in the metabolism of insect hormones and in the breakdown of synthetic insecticides.</text>
</comment>
<evidence type="ECO:0000313" key="16">
    <source>
        <dbReference type="EMBL" id="AVL92851.1"/>
    </source>
</evidence>
<evidence type="ECO:0000256" key="11">
    <source>
        <dbReference type="ARBA" id="ARBA00023004"/>
    </source>
</evidence>
<proteinExistence type="evidence at transcript level"/>
<comment type="cofactor">
    <cofactor evidence="1 14">
        <name>heme</name>
        <dbReference type="ChEBI" id="CHEBI:30413"/>
    </cofactor>
</comment>
<reference evidence="16" key="1">
    <citation type="submission" date="2017-03" db="EMBL/GenBank/DDBJ databases">
        <authorList>
            <person name="Zhang X.Y."/>
            <person name="Li Y.H."/>
            <person name="Kang X.L."/>
            <person name="Wu H.H."/>
            <person name="Yu R.R."/>
            <person name="Guo Y.Q."/>
            <person name="Wang J.X."/>
            <person name="Zhang J.Z."/>
            <person name="Ma E.B."/>
        </authorList>
    </citation>
    <scope>NUCLEOTIDE SEQUENCE</scope>
    <source>
        <strain evidence="16">Locust strain-J12</strain>
    </source>
</reference>
<evidence type="ECO:0000256" key="10">
    <source>
        <dbReference type="ARBA" id="ARBA00023002"/>
    </source>
</evidence>
<evidence type="ECO:0000256" key="7">
    <source>
        <dbReference type="ARBA" id="ARBA00022723"/>
    </source>
</evidence>
<evidence type="ECO:0000256" key="2">
    <source>
        <dbReference type="ARBA" id="ARBA00003690"/>
    </source>
</evidence>
<organism evidence="16">
    <name type="scientific">Locusta migratoria</name>
    <name type="common">Migratory locust</name>
    <dbReference type="NCBI Taxonomy" id="7004"/>
    <lineage>
        <taxon>Eukaryota</taxon>
        <taxon>Metazoa</taxon>
        <taxon>Ecdysozoa</taxon>
        <taxon>Arthropoda</taxon>
        <taxon>Hexapoda</taxon>
        <taxon>Insecta</taxon>
        <taxon>Pterygota</taxon>
        <taxon>Neoptera</taxon>
        <taxon>Polyneoptera</taxon>
        <taxon>Orthoptera</taxon>
        <taxon>Caelifera</taxon>
        <taxon>Acrididea</taxon>
        <taxon>Acridomorpha</taxon>
        <taxon>Acridoidea</taxon>
        <taxon>Acrididae</taxon>
        <taxon>Oedipodinae</taxon>
        <taxon>Locusta</taxon>
    </lineage>
</organism>
<keyword evidence="10 15" id="KW-0560">Oxidoreductase</keyword>
<dbReference type="PROSITE" id="PS00086">
    <property type="entry name" value="CYTOCHROME_P450"/>
    <property type="match status" value="1"/>
</dbReference>
<dbReference type="Gene3D" id="1.10.630.10">
    <property type="entry name" value="Cytochrome P450"/>
    <property type="match status" value="1"/>
</dbReference>
<accession>A0A6F8GZI3</accession>
<evidence type="ECO:0000256" key="4">
    <source>
        <dbReference type="ARBA" id="ARBA00004406"/>
    </source>
</evidence>
<evidence type="ECO:0000256" key="8">
    <source>
        <dbReference type="ARBA" id="ARBA00022824"/>
    </source>
</evidence>
<dbReference type="InterPro" id="IPR036396">
    <property type="entry name" value="Cyt_P450_sf"/>
</dbReference>
<dbReference type="GO" id="GO:0004497">
    <property type="term" value="F:monooxygenase activity"/>
    <property type="evidence" value="ECO:0007669"/>
    <property type="project" value="UniProtKB-KW"/>
</dbReference>
<dbReference type="PRINTS" id="PR00385">
    <property type="entry name" value="P450"/>
</dbReference>
<dbReference type="CDD" id="cd11056">
    <property type="entry name" value="CYP6-like"/>
    <property type="match status" value="1"/>
</dbReference>
<dbReference type="GO" id="GO:0005789">
    <property type="term" value="C:endoplasmic reticulum membrane"/>
    <property type="evidence" value="ECO:0007669"/>
    <property type="project" value="UniProtKB-SubCell"/>
</dbReference>
<keyword evidence="6 14" id="KW-0349">Heme</keyword>
<keyword evidence="13" id="KW-0472">Membrane</keyword>
<dbReference type="InterPro" id="IPR050476">
    <property type="entry name" value="Insect_CytP450_Detox"/>
</dbReference>
<evidence type="ECO:0000256" key="5">
    <source>
        <dbReference type="ARBA" id="ARBA00010617"/>
    </source>
</evidence>
<keyword evidence="7 14" id="KW-0479">Metal-binding</keyword>
<dbReference type="InterPro" id="IPR017972">
    <property type="entry name" value="Cyt_P450_CS"/>
</dbReference>
<protein>
    <submittedName>
        <fullName evidence="16">CYP450</fullName>
    </submittedName>
</protein>
<dbReference type="EMBL" id="KY852413">
    <property type="protein sequence ID" value="AVL92851.1"/>
    <property type="molecule type" value="mRNA"/>
</dbReference>
<dbReference type="PANTHER" id="PTHR24292:SF54">
    <property type="entry name" value="CYP9F3-RELATED"/>
    <property type="match status" value="1"/>
</dbReference>
<evidence type="ECO:0000256" key="13">
    <source>
        <dbReference type="ARBA" id="ARBA00023136"/>
    </source>
</evidence>